<name>A0A2J6NKQ1_9LACO</name>
<feature type="domain" description="NAD(P)-binding" evidence="1">
    <location>
        <begin position="70"/>
        <end position="161"/>
    </location>
</feature>
<dbReference type="Pfam" id="PF13460">
    <property type="entry name" value="NAD_binding_10"/>
    <property type="match status" value="1"/>
</dbReference>
<reference evidence="2 3" key="1">
    <citation type="submission" date="2017-09" db="EMBL/GenBank/DDBJ databases">
        <title>Bacterial strain isolated from the female urinary microbiota.</title>
        <authorList>
            <person name="Thomas-White K."/>
            <person name="Kumar N."/>
            <person name="Forster S."/>
            <person name="Putonti C."/>
            <person name="Lawley T."/>
            <person name="Wolfe A.J."/>
        </authorList>
    </citation>
    <scope>NUCLEOTIDE SEQUENCE [LARGE SCALE GENOMIC DNA]</scope>
    <source>
        <strain evidence="2 3">UMB0683</strain>
    </source>
</reference>
<dbReference type="AlphaFoldDB" id="A0A2J6NKQ1"/>
<dbReference type="OrthoDB" id="2289050at2"/>
<evidence type="ECO:0000313" key="3">
    <source>
        <dbReference type="Proteomes" id="UP000239920"/>
    </source>
</evidence>
<organism evidence="2 3">
    <name type="scientific">Limosilactobacillus pontis</name>
    <dbReference type="NCBI Taxonomy" id="35787"/>
    <lineage>
        <taxon>Bacteria</taxon>
        <taxon>Bacillati</taxon>
        <taxon>Bacillota</taxon>
        <taxon>Bacilli</taxon>
        <taxon>Lactobacillales</taxon>
        <taxon>Lactobacillaceae</taxon>
        <taxon>Limosilactobacillus</taxon>
    </lineage>
</organism>
<proteinExistence type="predicted"/>
<evidence type="ECO:0000259" key="1">
    <source>
        <dbReference type="Pfam" id="PF13460"/>
    </source>
</evidence>
<accession>A0A2J6NKQ1</accession>
<dbReference type="RefSeq" id="WP_104689368.1">
    <property type="nucleotide sequence ID" value="NZ_JBKTHY010000022.1"/>
</dbReference>
<comment type="caution">
    <text evidence="2">The sequence shown here is derived from an EMBL/GenBank/DDBJ whole genome shotgun (WGS) entry which is preliminary data.</text>
</comment>
<gene>
    <name evidence="2" type="ORF">CK797_08805</name>
</gene>
<protein>
    <submittedName>
        <fullName evidence="2">Saccharopine dehydrogenase related protein</fullName>
    </submittedName>
</protein>
<dbReference type="InterPro" id="IPR016040">
    <property type="entry name" value="NAD(P)-bd_dom"/>
</dbReference>
<dbReference type="Proteomes" id="UP000239920">
    <property type="component" value="Unassembled WGS sequence"/>
</dbReference>
<dbReference type="Gene3D" id="3.40.50.720">
    <property type="entry name" value="NAD(P)-binding Rossmann-like Domain"/>
    <property type="match status" value="1"/>
</dbReference>
<dbReference type="EMBL" id="PNFV01000016">
    <property type="protein sequence ID" value="PMB81884.1"/>
    <property type="molecule type" value="Genomic_DNA"/>
</dbReference>
<evidence type="ECO:0000313" key="2">
    <source>
        <dbReference type="EMBL" id="PMB81884.1"/>
    </source>
</evidence>
<sequence length="176" mass="19346">MARIVIISRRHDKLARLIMENSYAAVAANSFDVDLEAGDILCWLPQAGDPVDDEVQQLAALVDRSLFPPQKIVMLSIAGIADDADETQLKQWYGKHALQAVWAHQYAVKMIDELELPYVVVRALPLGAGAPEIKITDEGQPLTGENVSEQQLAQVLQTVLTTSKFDNHSIGVMPCK</sequence>